<feature type="non-terminal residue" evidence="1">
    <location>
        <position position="187"/>
    </location>
</feature>
<name>A0ACB8TRF3_9APHY</name>
<gene>
    <name evidence="1" type="ORF">BDY19DRAFT_970204</name>
</gene>
<evidence type="ECO:0000313" key="2">
    <source>
        <dbReference type="Proteomes" id="UP001055072"/>
    </source>
</evidence>
<sequence length="187" mass="21063">MRTRSKRQATALATAKSKAKRMTEEVKRMKETQTRNAKKVSCRSPSPTPTESASTPSTPPQSPRISPGMFGGPRQDTFRSSFTTKYTIGHAIYSLKQDDRKKLAEKIIACRARGNGFAADIMKRQMADILEEERDVWRRQAERDRQIALEQIELLRNRQRIGAVDVVQVDGVGVGEGDLDSDRELEV</sequence>
<reference evidence="1" key="1">
    <citation type="journal article" date="2021" name="Environ. Microbiol.">
        <title>Gene family expansions and transcriptome signatures uncover fungal adaptations to wood decay.</title>
        <authorList>
            <person name="Hage H."/>
            <person name="Miyauchi S."/>
            <person name="Viragh M."/>
            <person name="Drula E."/>
            <person name="Min B."/>
            <person name="Chaduli D."/>
            <person name="Navarro D."/>
            <person name="Favel A."/>
            <person name="Norest M."/>
            <person name="Lesage-Meessen L."/>
            <person name="Balint B."/>
            <person name="Merenyi Z."/>
            <person name="de Eugenio L."/>
            <person name="Morin E."/>
            <person name="Martinez A.T."/>
            <person name="Baldrian P."/>
            <person name="Stursova M."/>
            <person name="Martinez M.J."/>
            <person name="Novotny C."/>
            <person name="Magnuson J.K."/>
            <person name="Spatafora J.W."/>
            <person name="Maurice S."/>
            <person name="Pangilinan J."/>
            <person name="Andreopoulos W."/>
            <person name="LaButti K."/>
            <person name="Hundley H."/>
            <person name="Na H."/>
            <person name="Kuo A."/>
            <person name="Barry K."/>
            <person name="Lipzen A."/>
            <person name="Henrissat B."/>
            <person name="Riley R."/>
            <person name="Ahrendt S."/>
            <person name="Nagy L.G."/>
            <person name="Grigoriev I.V."/>
            <person name="Martin F."/>
            <person name="Rosso M.N."/>
        </authorList>
    </citation>
    <scope>NUCLEOTIDE SEQUENCE</scope>
    <source>
        <strain evidence="1">CBS 384.51</strain>
    </source>
</reference>
<accession>A0ACB8TRF3</accession>
<proteinExistence type="predicted"/>
<keyword evidence="2" id="KW-1185">Reference proteome</keyword>
<organism evidence="1 2">
    <name type="scientific">Irpex rosettiformis</name>
    <dbReference type="NCBI Taxonomy" id="378272"/>
    <lineage>
        <taxon>Eukaryota</taxon>
        <taxon>Fungi</taxon>
        <taxon>Dikarya</taxon>
        <taxon>Basidiomycota</taxon>
        <taxon>Agaricomycotina</taxon>
        <taxon>Agaricomycetes</taxon>
        <taxon>Polyporales</taxon>
        <taxon>Irpicaceae</taxon>
        <taxon>Irpex</taxon>
    </lineage>
</organism>
<evidence type="ECO:0000313" key="1">
    <source>
        <dbReference type="EMBL" id="KAI0084618.1"/>
    </source>
</evidence>
<dbReference type="Proteomes" id="UP001055072">
    <property type="component" value="Unassembled WGS sequence"/>
</dbReference>
<comment type="caution">
    <text evidence="1">The sequence shown here is derived from an EMBL/GenBank/DDBJ whole genome shotgun (WGS) entry which is preliminary data.</text>
</comment>
<dbReference type="EMBL" id="MU274940">
    <property type="protein sequence ID" value="KAI0084618.1"/>
    <property type="molecule type" value="Genomic_DNA"/>
</dbReference>
<protein>
    <submittedName>
        <fullName evidence="1">Uncharacterized protein</fullName>
    </submittedName>
</protein>